<evidence type="ECO:0000313" key="3">
    <source>
        <dbReference type="EMBL" id="APG27641.1"/>
    </source>
</evidence>
<dbReference type="InterPro" id="IPR022742">
    <property type="entry name" value="Hydrolase_4"/>
</dbReference>
<gene>
    <name evidence="3" type="ORF">A7E78_07185</name>
</gene>
<evidence type="ECO:0000259" key="2">
    <source>
        <dbReference type="Pfam" id="PF12146"/>
    </source>
</evidence>
<dbReference type="OrthoDB" id="9786110at2"/>
<keyword evidence="1" id="KW-0472">Membrane</keyword>
<feature type="transmembrane region" description="Helical" evidence="1">
    <location>
        <begin position="109"/>
        <end position="136"/>
    </location>
</feature>
<dbReference type="PANTHER" id="PTHR11614">
    <property type="entry name" value="PHOSPHOLIPASE-RELATED"/>
    <property type="match status" value="1"/>
</dbReference>
<evidence type="ECO:0000256" key="1">
    <source>
        <dbReference type="SAM" id="Phobius"/>
    </source>
</evidence>
<keyword evidence="1" id="KW-1133">Transmembrane helix</keyword>
<dbReference type="KEGG" id="pef:A7E78_07185"/>
<proteinExistence type="predicted"/>
<dbReference type="STRING" id="1842532.A7E78_07185"/>
<dbReference type="Proteomes" id="UP000182517">
    <property type="component" value="Chromosome"/>
</dbReference>
<dbReference type="InterPro" id="IPR051044">
    <property type="entry name" value="MAG_DAG_Lipase"/>
</dbReference>
<keyword evidence="1" id="KW-0812">Transmembrane</keyword>
<dbReference type="Gene3D" id="3.40.50.1820">
    <property type="entry name" value="alpha/beta hydrolase"/>
    <property type="match status" value="1"/>
</dbReference>
<evidence type="ECO:0000313" key="4">
    <source>
        <dbReference type="Proteomes" id="UP000182517"/>
    </source>
</evidence>
<dbReference type="Pfam" id="PF12146">
    <property type="entry name" value="Hydrolase_4"/>
    <property type="match status" value="1"/>
</dbReference>
<keyword evidence="4" id="KW-1185">Reference proteome</keyword>
<dbReference type="InterPro" id="IPR029058">
    <property type="entry name" value="AB_hydrolase_fold"/>
</dbReference>
<sequence length="278" mass="31157">MTTNEPSQLEALISRAREQGVLNDEQLPFLLTPARPNGYGILLVHGFTASPREMEPLARLLTQLGFTTMGVRLPGHGTSPEDLAIRHHDEWQQAVEEGYLLLQQHTQKIFGLGLSTGALLIIALAARQPLAGMILLSPFLRMKHRLAPAAGLLRFIKKYQSRPVAPEEAATYYDRRPLHGVHQLNRLCRKVRRLARQITIPALLVNGTGDKTVRVDSSLKLFHLLRSQHKIFHLYGPEVGHALTAPENPRRLELYSLIQHFLNLWAPAKGDSNIPSET</sequence>
<dbReference type="AlphaFoldDB" id="A0A1L3GP02"/>
<name>A0A1L3GP02_9BACT</name>
<dbReference type="SUPFAM" id="SSF53474">
    <property type="entry name" value="alpha/beta-Hydrolases"/>
    <property type="match status" value="1"/>
</dbReference>
<feature type="domain" description="Serine aminopeptidase S33" evidence="2">
    <location>
        <begin position="41"/>
        <end position="156"/>
    </location>
</feature>
<accession>A0A1L3GP02</accession>
<protein>
    <recommendedName>
        <fullName evidence="2">Serine aminopeptidase S33 domain-containing protein</fullName>
    </recommendedName>
</protein>
<organism evidence="3 4">
    <name type="scientific">Syntrophotalea acetylenivorans</name>
    <dbReference type="NCBI Taxonomy" id="1842532"/>
    <lineage>
        <taxon>Bacteria</taxon>
        <taxon>Pseudomonadati</taxon>
        <taxon>Thermodesulfobacteriota</taxon>
        <taxon>Desulfuromonadia</taxon>
        <taxon>Desulfuromonadales</taxon>
        <taxon>Syntrophotaleaceae</taxon>
        <taxon>Syntrophotalea</taxon>
    </lineage>
</organism>
<reference evidence="3 4" key="1">
    <citation type="journal article" date="2017" name="Genome Announc.">
        <title>Complete Genome Sequences of Two Acetylene-Fermenting Pelobacter acetylenicus Strains.</title>
        <authorList>
            <person name="Sutton J.M."/>
            <person name="Baesman S.M."/>
            <person name="Fierst J.L."/>
            <person name="Poret-Peterson A.T."/>
            <person name="Oremland R.S."/>
            <person name="Dunlap D.S."/>
            <person name="Akob D.M."/>
        </authorList>
    </citation>
    <scope>NUCLEOTIDE SEQUENCE [LARGE SCALE GENOMIC DNA]</scope>
    <source>
        <strain evidence="3 4">SFB93</strain>
    </source>
</reference>
<dbReference type="RefSeq" id="WP_072283606.1">
    <property type="nucleotide sequence ID" value="NZ_CP015519.1"/>
</dbReference>
<dbReference type="EMBL" id="CP015519">
    <property type="protein sequence ID" value="APG27641.1"/>
    <property type="molecule type" value="Genomic_DNA"/>
</dbReference>